<reference evidence="3 4" key="1">
    <citation type="journal article" date="2024" name="G3 (Bethesda)">
        <title>Genome assembly of Hibiscus sabdariffa L. provides insights into metabolisms of medicinal natural products.</title>
        <authorList>
            <person name="Kim T."/>
        </authorList>
    </citation>
    <scope>NUCLEOTIDE SEQUENCE [LARGE SCALE GENOMIC DNA]</scope>
    <source>
        <strain evidence="3">TK-2024</strain>
        <tissue evidence="3">Old leaves</tissue>
    </source>
</reference>
<organism evidence="3 4">
    <name type="scientific">Hibiscus sabdariffa</name>
    <name type="common">roselle</name>
    <dbReference type="NCBI Taxonomy" id="183260"/>
    <lineage>
        <taxon>Eukaryota</taxon>
        <taxon>Viridiplantae</taxon>
        <taxon>Streptophyta</taxon>
        <taxon>Embryophyta</taxon>
        <taxon>Tracheophyta</taxon>
        <taxon>Spermatophyta</taxon>
        <taxon>Magnoliopsida</taxon>
        <taxon>eudicotyledons</taxon>
        <taxon>Gunneridae</taxon>
        <taxon>Pentapetalae</taxon>
        <taxon>rosids</taxon>
        <taxon>malvids</taxon>
        <taxon>Malvales</taxon>
        <taxon>Malvaceae</taxon>
        <taxon>Malvoideae</taxon>
        <taxon>Hibiscus</taxon>
    </lineage>
</organism>
<dbReference type="PANTHER" id="PTHR31111">
    <property type="entry name" value="BNAA05G37150D PROTEIN-RELATED"/>
    <property type="match status" value="1"/>
</dbReference>
<dbReference type="Gene3D" id="1.20.1280.50">
    <property type="match status" value="1"/>
</dbReference>
<evidence type="ECO:0000313" key="3">
    <source>
        <dbReference type="EMBL" id="KAK8980775.1"/>
    </source>
</evidence>
<comment type="caution">
    <text evidence="3">The sequence shown here is derived from an EMBL/GenBank/DDBJ whole genome shotgun (WGS) entry which is preliminary data.</text>
</comment>
<keyword evidence="4" id="KW-1185">Reference proteome</keyword>
<dbReference type="InterPro" id="IPR001810">
    <property type="entry name" value="F-box_dom"/>
</dbReference>
<evidence type="ECO:0000259" key="2">
    <source>
        <dbReference type="Pfam" id="PF07734"/>
    </source>
</evidence>
<dbReference type="Pfam" id="PF00646">
    <property type="entry name" value="F-box"/>
    <property type="match status" value="1"/>
</dbReference>
<evidence type="ECO:0000313" key="4">
    <source>
        <dbReference type="Proteomes" id="UP001396334"/>
    </source>
</evidence>
<dbReference type="SUPFAM" id="SSF81383">
    <property type="entry name" value="F-box domain"/>
    <property type="match status" value="1"/>
</dbReference>
<dbReference type="PANTHER" id="PTHR31111:SF136">
    <property type="entry name" value="F-BOX ASSOCIATED DOMAIN-CONTAINING PROTEIN"/>
    <property type="match status" value="1"/>
</dbReference>
<dbReference type="NCBIfam" id="TIGR01640">
    <property type="entry name" value="F_box_assoc_1"/>
    <property type="match status" value="1"/>
</dbReference>
<dbReference type="InterPro" id="IPR036047">
    <property type="entry name" value="F-box-like_dom_sf"/>
</dbReference>
<feature type="domain" description="F-box" evidence="1">
    <location>
        <begin position="16"/>
        <end position="53"/>
    </location>
</feature>
<name>A0ABR2NXQ7_9ROSI</name>
<dbReference type="Proteomes" id="UP001396334">
    <property type="component" value="Unassembled WGS sequence"/>
</dbReference>
<evidence type="ECO:0000259" key="1">
    <source>
        <dbReference type="Pfam" id="PF00646"/>
    </source>
</evidence>
<gene>
    <name evidence="3" type="ORF">V6N11_047906</name>
</gene>
<dbReference type="EMBL" id="JBBPBN010000091">
    <property type="protein sequence ID" value="KAK8980775.1"/>
    <property type="molecule type" value="Genomic_DNA"/>
</dbReference>
<protein>
    <recommendedName>
        <fullName evidence="5">F-box domain-containing protein</fullName>
    </recommendedName>
</protein>
<proteinExistence type="predicted"/>
<accession>A0ABR2NXQ7</accession>
<dbReference type="InterPro" id="IPR017451">
    <property type="entry name" value="F-box-assoc_interact_dom"/>
</dbReference>
<sequence length="520" mass="59109">MSSSSRLRQKNHGVGLPHDLILDIFVKLPVKSLVRFKYLSEQWFQLLTDPCFTDRHLSNQRKKFPRFVSRSSAYGDTMLNSCDGLLCLYEPSHSVTVINPATVESDVCVLVCMHSSQSNALINLITGFNFAGSRRCHAHDRLAIGRDPVTKRYKIVRVFNPDVSKTGQVGHHDFCRVFILDPNWNCDWKTIGEVPYRIDVFSRSVYVDGAIYWFTNEINHLNNSEVIIMFDLHIEQFQAIPHPSSCSNKQRRSMQLGTLRECLCLAQLEVDPLVLNVWIMENQKQKITWEKLYCEIGPLIHHILNPAGSPVERTTVASMRSQEVKSTFMVRQGALAEETTGVWKILHKFRGLPRIRRSFPSDRSCQVCGDAAEDVDHVFRQCPLAIQIWSDLIRGDRLDSFLTMPFLSWIVANLSKASLGVRNAHVFETQRDGPWSVLQHSKHAVTAQMAAVEWFRAMTPVCRERFRPPTTWSTLLEHWIKINNDGGWCGANGRGSCGGVARDSIGAADSSYWSSWQSGD</sequence>
<evidence type="ECO:0008006" key="5">
    <source>
        <dbReference type="Google" id="ProtNLM"/>
    </source>
</evidence>
<dbReference type="InterPro" id="IPR006527">
    <property type="entry name" value="F-box-assoc_dom_typ1"/>
</dbReference>
<dbReference type="Pfam" id="PF07734">
    <property type="entry name" value="FBA_1"/>
    <property type="match status" value="1"/>
</dbReference>
<feature type="domain" description="F-box associated beta-propeller type 1" evidence="2">
    <location>
        <begin position="79"/>
        <end position="301"/>
    </location>
</feature>